<reference evidence="2 3" key="1">
    <citation type="submission" date="2023-04" db="EMBL/GenBank/DDBJ databases">
        <title>Bacteroides pacosi sp. nov., isolated from the fecal material of an alpaca.</title>
        <authorList>
            <person name="Miller S."/>
            <person name="Hendry M."/>
            <person name="King J."/>
            <person name="Sankaranarayanan K."/>
            <person name="Lawson P.A."/>
        </authorList>
    </citation>
    <scope>NUCLEOTIDE SEQUENCE [LARGE SCALE GENOMIC DNA]</scope>
    <source>
        <strain evidence="2 3">A2-P53</strain>
    </source>
</reference>
<keyword evidence="1" id="KW-0812">Transmembrane</keyword>
<dbReference type="RefSeq" id="WP_258980692.1">
    <property type="nucleotide sequence ID" value="NZ_JARZAK010000001.1"/>
</dbReference>
<protein>
    <recommendedName>
        <fullName evidence="4">TFIIB-type zinc ribbon-containing protein</fullName>
    </recommendedName>
</protein>
<sequence>MRQICPKCNNWVAGIPHTSMQDRLGKAAIRKGGAQVVGGAVGLVFGPLGSFAGSIVGGVIADNYSGKIIQTKEYDFICPGCGYQWAAEDDKVTDQLLDGNVEITRCKCCHSINAKGAKVCASCGIPIIEDGIYTLSDIIGALNEKSNAVSKQTQSLVICQLLVIGFMQENTSDSLEASYVKQFFSSVTKVLSAYDRTDFETCKQTLNRMLQTIVTAKYAKMLYQKKKERIPSDINESLQLLKETVAFVFQVIEKETGEKINWIDKDLKSVYSTIQAGNELLFGSNPFHRSDEYNPSSQKAIILMEKFLLSLKQPMKECGLSLEQYRERYFRMLYQTQERSLPMAPKQKIPNKQRDIGLLCFATLASPLWFYCVLWVLHMLAYVIHYMTFTLFDPQVVTGVWIDSFSNYWFVLSFLLAGIGGIILHTKWNKMKKKNVEIQQKYDQELISINGYNDELKKRIQEEMDSF</sequence>
<feature type="transmembrane region" description="Helical" evidence="1">
    <location>
        <begin position="405"/>
        <end position="424"/>
    </location>
</feature>
<dbReference type="Proteomes" id="UP001292913">
    <property type="component" value="Unassembled WGS sequence"/>
</dbReference>
<evidence type="ECO:0008006" key="4">
    <source>
        <dbReference type="Google" id="ProtNLM"/>
    </source>
</evidence>
<proteinExistence type="predicted"/>
<keyword evidence="3" id="KW-1185">Reference proteome</keyword>
<evidence type="ECO:0000256" key="1">
    <source>
        <dbReference type="SAM" id="Phobius"/>
    </source>
</evidence>
<comment type="caution">
    <text evidence="2">The sequence shown here is derived from an EMBL/GenBank/DDBJ whole genome shotgun (WGS) entry which is preliminary data.</text>
</comment>
<evidence type="ECO:0000313" key="2">
    <source>
        <dbReference type="EMBL" id="MDY7256582.1"/>
    </source>
</evidence>
<dbReference type="EMBL" id="JARZAK010000001">
    <property type="protein sequence ID" value="MDY7256582.1"/>
    <property type="molecule type" value="Genomic_DNA"/>
</dbReference>
<accession>A0ABU5HLZ5</accession>
<organism evidence="2 3">
    <name type="scientific">Bacteroides vicugnae</name>
    <dbReference type="NCBI Taxonomy" id="3037989"/>
    <lineage>
        <taxon>Bacteria</taxon>
        <taxon>Pseudomonadati</taxon>
        <taxon>Bacteroidota</taxon>
        <taxon>Bacteroidia</taxon>
        <taxon>Bacteroidales</taxon>
        <taxon>Bacteroidaceae</taxon>
        <taxon>Bacteroides</taxon>
    </lineage>
</organism>
<gene>
    <name evidence="2" type="ORF">QHG74_02480</name>
</gene>
<evidence type="ECO:0000313" key="3">
    <source>
        <dbReference type="Proteomes" id="UP001292913"/>
    </source>
</evidence>
<feature type="transmembrane region" description="Helical" evidence="1">
    <location>
        <begin position="356"/>
        <end position="385"/>
    </location>
</feature>
<name>A0ABU5HLZ5_9BACE</name>
<keyword evidence="1" id="KW-1133">Transmembrane helix</keyword>
<keyword evidence="1" id="KW-0472">Membrane</keyword>